<dbReference type="PROSITE" id="PS50213">
    <property type="entry name" value="FAS1"/>
    <property type="match status" value="1"/>
</dbReference>
<keyword evidence="3" id="KW-1185">Reference proteome</keyword>
<dbReference type="Gene3D" id="2.30.180.10">
    <property type="entry name" value="FAS1 domain"/>
    <property type="match status" value="1"/>
</dbReference>
<evidence type="ECO:0000313" key="3">
    <source>
        <dbReference type="Proteomes" id="UP001314263"/>
    </source>
</evidence>
<dbReference type="SUPFAM" id="SSF82153">
    <property type="entry name" value="FAS1 domain"/>
    <property type="match status" value="1"/>
</dbReference>
<evidence type="ECO:0000259" key="1">
    <source>
        <dbReference type="PROSITE" id="PS50213"/>
    </source>
</evidence>
<accession>A0AAV1IGS7</accession>
<feature type="domain" description="FAS1" evidence="1">
    <location>
        <begin position="244"/>
        <end position="386"/>
    </location>
</feature>
<dbReference type="PANTHER" id="PTHR10900">
    <property type="entry name" value="PERIOSTIN-RELATED"/>
    <property type="match status" value="1"/>
</dbReference>
<organism evidence="2 3">
    <name type="scientific">Coccomyxa viridis</name>
    <dbReference type="NCBI Taxonomy" id="1274662"/>
    <lineage>
        <taxon>Eukaryota</taxon>
        <taxon>Viridiplantae</taxon>
        <taxon>Chlorophyta</taxon>
        <taxon>core chlorophytes</taxon>
        <taxon>Trebouxiophyceae</taxon>
        <taxon>Trebouxiophyceae incertae sedis</taxon>
        <taxon>Coccomyxaceae</taxon>
        <taxon>Coccomyxa</taxon>
    </lineage>
</organism>
<dbReference type="AlphaFoldDB" id="A0AAV1IGS7"/>
<comment type="caution">
    <text evidence="2">The sequence shown here is derived from an EMBL/GenBank/DDBJ whole genome shotgun (WGS) entry which is preliminary data.</text>
</comment>
<name>A0AAV1IGS7_9CHLO</name>
<proteinExistence type="predicted"/>
<dbReference type="EMBL" id="CAUYUE010000014">
    <property type="protein sequence ID" value="CAK0786294.1"/>
    <property type="molecule type" value="Genomic_DNA"/>
</dbReference>
<dbReference type="InterPro" id="IPR036378">
    <property type="entry name" value="FAS1_dom_sf"/>
</dbReference>
<protein>
    <recommendedName>
        <fullName evidence="1">FAS1 domain-containing protein</fullName>
    </recommendedName>
</protein>
<dbReference type="Proteomes" id="UP001314263">
    <property type="component" value="Unassembled WGS sequence"/>
</dbReference>
<dbReference type="GO" id="GO:0005615">
    <property type="term" value="C:extracellular space"/>
    <property type="evidence" value="ECO:0007669"/>
    <property type="project" value="TreeGrafter"/>
</dbReference>
<evidence type="ECO:0000313" key="2">
    <source>
        <dbReference type="EMBL" id="CAK0786294.1"/>
    </source>
</evidence>
<dbReference type="SMART" id="SM00554">
    <property type="entry name" value="FAS1"/>
    <property type="match status" value="1"/>
</dbReference>
<dbReference type="Pfam" id="PF02469">
    <property type="entry name" value="Fasciclin"/>
    <property type="match status" value="1"/>
</dbReference>
<sequence length="406" mass="41291">MAISGVAISGAPITVPPPPPAKVIDVPVLPLKKPLLPLKKPGPLSLVDKLKDTVIATKVIPALQSMGQQSPPLPMPVSGGVSGAVSGAAPVPVQQQQASQPDAFTLATPEDLAVEFVIPTPPAPQLPSVQSLDETLPSYNETQDGPLVIHWPVLDGLVSNSPNDTVSNVVTPNSYSITEGGAYGYTKGTARSGSSSTSEDLSHPRHSIDRVSEEGYALVTAQAGPAVTSAMPNTNATVYSSATCSTVPKTAQGVPDMTDFLAGLQATGLDHALDNATAMATVFVPINAAWDALAQQTNSTVAVLLAQTDMLTQILEYHVVPGMSLSSAKLTDGQMLQTSLPGQSITVQKSGSAIKLLSSDGATTASIIYPDVQACNALIQVIDTVLSPAASSSAAAPAAGAAAGGR</sequence>
<dbReference type="InterPro" id="IPR000782">
    <property type="entry name" value="FAS1_domain"/>
</dbReference>
<dbReference type="InterPro" id="IPR050904">
    <property type="entry name" value="Adhesion/Biosynth-related"/>
</dbReference>
<reference evidence="2 3" key="1">
    <citation type="submission" date="2023-10" db="EMBL/GenBank/DDBJ databases">
        <authorList>
            <person name="Maclean D."/>
            <person name="Macfadyen A."/>
        </authorList>
    </citation>
    <scope>NUCLEOTIDE SEQUENCE [LARGE SCALE GENOMIC DNA]</scope>
</reference>
<dbReference type="PANTHER" id="PTHR10900:SF77">
    <property type="entry name" value="FI19380P1"/>
    <property type="match status" value="1"/>
</dbReference>
<gene>
    <name evidence="2" type="ORF">CVIRNUC_009507</name>
</gene>